<dbReference type="EMBL" id="JAEIOS010000015">
    <property type="protein sequence ID" value="MBI8990143.1"/>
    <property type="molecule type" value="Genomic_DNA"/>
</dbReference>
<feature type="compositionally biased region" description="Low complexity" evidence="1">
    <location>
        <begin position="539"/>
        <end position="556"/>
    </location>
</feature>
<proteinExistence type="predicted"/>
<protein>
    <recommendedName>
        <fullName evidence="4">GH16 domain-containing protein</fullName>
    </recommendedName>
</protein>
<dbReference type="InterPro" id="IPR013320">
    <property type="entry name" value="ConA-like_dom_sf"/>
</dbReference>
<feature type="domain" description="GH16" evidence="4">
    <location>
        <begin position="15"/>
        <end position="325"/>
    </location>
</feature>
<dbReference type="AlphaFoldDB" id="A0A934MBN2"/>
<dbReference type="Gene3D" id="2.60.120.200">
    <property type="match status" value="1"/>
</dbReference>
<feature type="region of interest" description="Disordered" evidence="1">
    <location>
        <begin position="361"/>
        <end position="436"/>
    </location>
</feature>
<feature type="chain" id="PRO_5036864208" description="GH16 domain-containing protein" evidence="3">
    <location>
        <begin position="28"/>
        <end position="609"/>
    </location>
</feature>
<dbReference type="GO" id="GO:0005975">
    <property type="term" value="P:carbohydrate metabolic process"/>
    <property type="evidence" value="ECO:0007669"/>
    <property type="project" value="InterPro"/>
</dbReference>
<name>A0A934MBN2_9CORY</name>
<keyword evidence="6" id="KW-1185">Reference proteome</keyword>
<dbReference type="Proteomes" id="UP000645966">
    <property type="component" value="Unassembled WGS sequence"/>
</dbReference>
<dbReference type="InterPro" id="IPR000757">
    <property type="entry name" value="Beta-glucanase-like"/>
</dbReference>
<feature type="signal peptide" evidence="3">
    <location>
        <begin position="1"/>
        <end position="27"/>
    </location>
</feature>
<evidence type="ECO:0000256" key="3">
    <source>
        <dbReference type="SAM" id="SignalP"/>
    </source>
</evidence>
<sequence length="609" mass="65500">MKIRNILAVPLVSGVFLSGVVTPLAFAAEPSILSPEGYHEEFDSPESLDGWRVLNRNDYRNPKMVFTPDAVSVEDGKLIITTARHCVDSLDDALTDDNVSEEPCGEKMTRYTTARVESPWFEGGDFSVEVKAEIFEPAQKGVRSAIWLQNDQPYCTGDDTTPYYGEIDMLEHYSYPGSYERAPITVHLGCNVAKKKRIGRDSRQLWLPRQGVEQDAPLPTSGYPSVWNTPYTWKVYVNDEDLTFTIDGFDVDEDPETGEIGKHINHKSTSMSQGLWSGIMARPWRLILNQRVEDQDWAVPAADTDPFAVRRFEIDFVNIEYPQPESTTPATPTVTTVTETVPVTTTTTVTTAVPTTVTEASPTTVTVVEPTPTTVTETSSTTTTETSSTTVTSATPTTVTEISPTTVTVPSPTTVTETSSTTTTETSSTTVTSATPTTVTEISPTTVTVPSPTTVTTATPTPVTTTVTETASSTMTATITETTPTTVTVTDSVPITVTAPVITPGTVTTVVPMTVTEIAPTTVTESDVVTVTTTKVAPGETGTETVTTTAPGTTETTTEKPAANLSSGLGAGNRFGGVLLRIFSVISLVSIPILGWLYHIGNIQRFIKF</sequence>
<evidence type="ECO:0000259" key="4">
    <source>
        <dbReference type="PROSITE" id="PS51762"/>
    </source>
</evidence>
<accession>A0A934MBN2</accession>
<dbReference type="SUPFAM" id="SSF49899">
    <property type="entry name" value="Concanavalin A-like lectins/glucanases"/>
    <property type="match status" value="1"/>
</dbReference>
<keyword evidence="3" id="KW-0732">Signal</keyword>
<evidence type="ECO:0000313" key="6">
    <source>
        <dbReference type="Proteomes" id="UP000645966"/>
    </source>
</evidence>
<feature type="region of interest" description="Disordered" evidence="1">
    <location>
        <begin position="539"/>
        <end position="561"/>
    </location>
</feature>
<dbReference type="RefSeq" id="WP_198739165.1">
    <property type="nucleotide sequence ID" value="NZ_JAEIOS010000015.1"/>
</dbReference>
<evidence type="ECO:0000313" key="5">
    <source>
        <dbReference type="EMBL" id="MBI8990143.1"/>
    </source>
</evidence>
<keyword evidence="2" id="KW-0812">Transmembrane</keyword>
<gene>
    <name evidence="5" type="ORF">JDV75_10315</name>
</gene>
<reference evidence="5" key="1">
    <citation type="submission" date="2020-12" db="EMBL/GenBank/DDBJ databases">
        <title>Genome public.</title>
        <authorList>
            <person name="Sun Q."/>
        </authorList>
    </citation>
    <scope>NUCLEOTIDE SEQUENCE</scope>
    <source>
        <strain evidence="5">CCM 8863</strain>
    </source>
</reference>
<keyword evidence="2" id="KW-1133">Transmembrane helix</keyword>
<evidence type="ECO:0000256" key="2">
    <source>
        <dbReference type="SAM" id="Phobius"/>
    </source>
</evidence>
<dbReference type="PROSITE" id="PS51762">
    <property type="entry name" value="GH16_2"/>
    <property type="match status" value="1"/>
</dbReference>
<comment type="caution">
    <text evidence="5">The sequence shown here is derived from an EMBL/GenBank/DDBJ whole genome shotgun (WGS) entry which is preliminary data.</text>
</comment>
<organism evidence="5 6">
    <name type="scientific">Corynebacterium meridianum</name>
    <dbReference type="NCBI Taxonomy" id="2765363"/>
    <lineage>
        <taxon>Bacteria</taxon>
        <taxon>Bacillati</taxon>
        <taxon>Actinomycetota</taxon>
        <taxon>Actinomycetes</taxon>
        <taxon>Mycobacteriales</taxon>
        <taxon>Corynebacteriaceae</taxon>
        <taxon>Corynebacterium</taxon>
    </lineage>
</organism>
<evidence type="ECO:0000256" key="1">
    <source>
        <dbReference type="SAM" id="MobiDB-lite"/>
    </source>
</evidence>
<dbReference type="GO" id="GO:0004553">
    <property type="term" value="F:hydrolase activity, hydrolyzing O-glycosyl compounds"/>
    <property type="evidence" value="ECO:0007669"/>
    <property type="project" value="InterPro"/>
</dbReference>
<keyword evidence="2" id="KW-0472">Membrane</keyword>
<feature type="transmembrane region" description="Helical" evidence="2">
    <location>
        <begin position="578"/>
        <end position="598"/>
    </location>
</feature>